<evidence type="ECO:0000256" key="2">
    <source>
        <dbReference type="SAM" id="MobiDB-lite"/>
    </source>
</evidence>
<sequence length="223" mass="22315">MTGAPARRRPARAPLAVLVAGLLLALTACGSTSGAPTDAGTGASRGAGTATSTPSGSASSAPDDLSVQGQEDAAGRPVRVEVPALGIDVAVGRLGLRDDGVLEAPPRWQRAGWYAGGPRPGETGPAVIAGHVDSPTGPAAFTGLSAIAPGDRVVVTDAAGTRHVFVVTRLADSPKDSFPTRAVYGPTPDEELRLITCSGDYDSDAGGYQDNLVVYATAAEEGA</sequence>
<evidence type="ECO:0000313" key="5">
    <source>
        <dbReference type="Proteomes" id="UP001139485"/>
    </source>
</evidence>
<dbReference type="RefSeq" id="WP_250827185.1">
    <property type="nucleotide sequence ID" value="NZ_JAMOIL010000011.1"/>
</dbReference>
<protein>
    <submittedName>
        <fullName evidence="4">Class F sortase</fullName>
    </submittedName>
</protein>
<dbReference type="AlphaFoldDB" id="A0A9X2D738"/>
<keyword evidence="3" id="KW-0732">Signal</keyword>
<feature type="compositionally biased region" description="Low complexity" evidence="2">
    <location>
        <begin position="37"/>
        <end position="61"/>
    </location>
</feature>
<accession>A0A9X2D738</accession>
<comment type="caution">
    <text evidence="4">The sequence shown here is derived from an EMBL/GenBank/DDBJ whole genome shotgun (WGS) entry which is preliminary data.</text>
</comment>
<dbReference type="PROSITE" id="PS51257">
    <property type="entry name" value="PROKAR_LIPOPROTEIN"/>
    <property type="match status" value="1"/>
</dbReference>
<dbReference type="InterPro" id="IPR042001">
    <property type="entry name" value="Sortase_F"/>
</dbReference>
<name>A0A9X2D738_9ACTN</name>
<dbReference type="InterPro" id="IPR005754">
    <property type="entry name" value="Sortase"/>
</dbReference>
<organism evidence="4 5">
    <name type="scientific">Nocardioides bruguierae</name>
    <dbReference type="NCBI Taxonomy" id="2945102"/>
    <lineage>
        <taxon>Bacteria</taxon>
        <taxon>Bacillati</taxon>
        <taxon>Actinomycetota</taxon>
        <taxon>Actinomycetes</taxon>
        <taxon>Propionibacteriales</taxon>
        <taxon>Nocardioidaceae</taxon>
        <taxon>Nocardioides</taxon>
    </lineage>
</organism>
<keyword evidence="1" id="KW-0378">Hydrolase</keyword>
<dbReference type="Gene3D" id="2.40.260.10">
    <property type="entry name" value="Sortase"/>
    <property type="match status" value="1"/>
</dbReference>
<dbReference type="NCBIfam" id="NF033748">
    <property type="entry name" value="class_F_sortase"/>
    <property type="match status" value="1"/>
</dbReference>
<evidence type="ECO:0000256" key="1">
    <source>
        <dbReference type="ARBA" id="ARBA00022801"/>
    </source>
</evidence>
<dbReference type="InterPro" id="IPR023365">
    <property type="entry name" value="Sortase_dom-sf"/>
</dbReference>
<feature type="chain" id="PRO_5040898308" evidence="3">
    <location>
        <begin position="31"/>
        <end position="223"/>
    </location>
</feature>
<keyword evidence="5" id="KW-1185">Reference proteome</keyword>
<dbReference type="Pfam" id="PF04203">
    <property type="entry name" value="Sortase"/>
    <property type="match status" value="1"/>
</dbReference>
<dbReference type="Proteomes" id="UP001139485">
    <property type="component" value="Unassembled WGS sequence"/>
</dbReference>
<gene>
    <name evidence="4" type="ORF">M8330_09840</name>
</gene>
<dbReference type="EMBL" id="JAMOIL010000011">
    <property type="protein sequence ID" value="MCM0620593.1"/>
    <property type="molecule type" value="Genomic_DNA"/>
</dbReference>
<feature type="region of interest" description="Disordered" evidence="2">
    <location>
        <begin position="31"/>
        <end position="77"/>
    </location>
</feature>
<dbReference type="CDD" id="cd05829">
    <property type="entry name" value="Sortase_F"/>
    <property type="match status" value="1"/>
</dbReference>
<evidence type="ECO:0000313" key="4">
    <source>
        <dbReference type="EMBL" id="MCM0620593.1"/>
    </source>
</evidence>
<evidence type="ECO:0000256" key="3">
    <source>
        <dbReference type="SAM" id="SignalP"/>
    </source>
</evidence>
<dbReference type="SUPFAM" id="SSF63817">
    <property type="entry name" value="Sortase"/>
    <property type="match status" value="1"/>
</dbReference>
<proteinExistence type="predicted"/>
<feature type="signal peptide" evidence="3">
    <location>
        <begin position="1"/>
        <end position="30"/>
    </location>
</feature>
<dbReference type="GO" id="GO:0016787">
    <property type="term" value="F:hydrolase activity"/>
    <property type="evidence" value="ECO:0007669"/>
    <property type="project" value="UniProtKB-KW"/>
</dbReference>
<reference evidence="4" key="1">
    <citation type="submission" date="2022-05" db="EMBL/GenBank/DDBJ databases">
        <authorList>
            <person name="Tuo L."/>
        </authorList>
    </citation>
    <scope>NUCLEOTIDE SEQUENCE</scope>
    <source>
        <strain evidence="4">BSK12Z-4</strain>
    </source>
</reference>